<name>A0AA38VRV7_9PEZI</name>
<feature type="signal peptide" evidence="1">
    <location>
        <begin position="1"/>
        <end position="20"/>
    </location>
</feature>
<evidence type="ECO:0000259" key="2">
    <source>
        <dbReference type="Pfam" id="PF23658"/>
    </source>
</evidence>
<keyword evidence="1" id="KW-0732">Signal</keyword>
<evidence type="ECO:0000256" key="1">
    <source>
        <dbReference type="SAM" id="SignalP"/>
    </source>
</evidence>
<keyword evidence="4" id="KW-1185">Reference proteome</keyword>
<dbReference type="InterPro" id="IPR029045">
    <property type="entry name" value="ClpP/crotonase-like_dom_sf"/>
</dbReference>
<feature type="chain" id="PRO_5041422934" evidence="1">
    <location>
        <begin position="21"/>
        <end position="825"/>
    </location>
</feature>
<gene>
    <name evidence="3" type="ORF">NKR23_g6804</name>
</gene>
<dbReference type="Proteomes" id="UP001174694">
    <property type="component" value="Unassembled WGS sequence"/>
</dbReference>
<dbReference type="SUPFAM" id="SSF52096">
    <property type="entry name" value="ClpP/crotonase"/>
    <property type="match status" value="1"/>
</dbReference>
<dbReference type="Pfam" id="PF23658">
    <property type="entry name" value="PDZ_CPAF_rel"/>
    <property type="match status" value="1"/>
</dbReference>
<dbReference type="Gene3D" id="3.90.226.10">
    <property type="entry name" value="2-enoyl-CoA Hydratase, Chain A, domain 1"/>
    <property type="match status" value="1"/>
</dbReference>
<dbReference type="PANTHER" id="PTHR37049">
    <property type="entry name" value="PEPTIDASE S41 FAMILY PROTEIN"/>
    <property type="match status" value="1"/>
</dbReference>
<sequence>MRSNLLAVPALLAGIADVAAADCAADNCLRAFRATQTPGRLGAAQSFCATFTETATVSATAIPTFASNNCKANQNGDLYFRLSSACSCIGAATTSSGFVTSTITSSPSVSSLTSTASASATEACAVVSSAYASQSSAGVATPTIAAKIAHDCLASVPLGKEAAIELVDAIEPYMEWQTDPAYKADPPASYGYPAYDMFAALAKVRENLVNDVYAGEYAFQDDLYKTVYGPGHDGHYVYYPDLLTAAFDFNRARALVSISEDGTSLPVIKIYEDVISSPDTASVVTLINGKDAATFVEDVIFTASFNQDLDSAYNTMFYEKAFVAAGTGNGYFSTGGRVRYIYELYGPTTTFTFENGTEVTFDNYAHIKSSFSGVYDGPSFYQKFCTGSTADAVSAAGSAIGAASAANVTIPGYPEPLVATEDGIVSGYYLSGEGFEDVAVIALLAFENESPAEFQAVCQQFFAQAVQDGKTKLVIDFQNNGGGYILQGYDFFRQLFPSVVQDGFSRWKENDGFLSIAEITRDAVADIDPYTEADGDKVSMYESWFNWKYDLNLTDQPFASYDDKFAAHVYKDTPYTALMRWNLNDNLTTTNETFGMGMEIAGYGTLSGLTQPFEADNIVMLYDGMCASTCTLAAEMLRIQGGVRSVAMGGRPTAGPIQGVGGIKGAQVLQYSNILSYAEWAAQYATTDEERAALARYTSLPIDRSTAAAVNTRDQILRDNVDDGLPAQFVAEYADCRLYWTAPMVSDVTEVWKAAAGAAFNGDACAAGGIAKREEAAERAEVRRRGFVPAPAIEERLAAARREKRSLSAVQAREFSAKHLQIAIP</sequence>
<accession>A0AA38VRV7</accession>
<dbReference type="InterPro" id="IPR052766">
    <property type="entry name" value="S41A_metabolite_peptidase"/>
</dbReference>
<evidence type="ECO:0000313" key="3">
    <source>
        <dbReference type="EMBL" id="KAJ9143039.1"/>
    </source>
</evidence>
<evidence type="ECO:0000313" key="4">
    <source>
        <dbReference type="Proteomes" id="UP001174694"/>
    </source>
</evidence>
<dbReference type="InterPro" id="IPR056186">
    <property type="entry name" value="PDZ_CPAF-rel"/>
</dbReference>
<proteinExistence type="predicted"/>
<organism evidence="3 4">
    <name type="scientific">Pleurostoma richardsiae</name>
    <dbReference type="NCBI Taxonomy" id="41990"/>
    <lineage>
        <taxon>Eukaryota</taxon>
        <taxon>Fungi</taxon>
        <taxon>Dikarya</taxon>
        <taxon>Ascomycota</taxon>
        <taxon>Pezizomycotina</taxon>
        <taxon>Sordariomycetes</taxon>
        <taxon>Sordariomycetidae</taxon>
        <taxon>Calosphaeriales</taxon>
        <taxon>Pleurostomataceae</taxon>
        <taxon>Pleurostoma</taxon>
    </lineage>
</organism>
<feature type="domain" description="CPAF-like PDZ" evidence="2">
    <location>
        <begin position="249"/>
        <end position="371"/>
    </location>
</feature>
<reference evidence="3" key="1">
    <citation type="submission" date="2022-07" db="EMBL/GenBank/DDBJ databases">
        <title>Fungi with potential for degradation of polypropylene.</title>
        <authorList>
            <person name="Gostincar C."/>
        </authorList>
    </citation>
    <scope>NUCLEOTIDE SEQUENCE</scope>
    <source>
        <strain evidence="3">EXF-13308</strain>
    </source>
</reference>
<dbReference type="PANTHER" id="PTHR37049:SF4">
    <property type="entry name" value="RHODANESE DOMAIN-CONTAINING PROTEIN"/>
    <property type="match status" value="1"/>
</dbReference>
<protein>
    <submittedName>
        <fullName evidence="3">Peptidase s41 family protein</fullName>
    </submittedName>
</protein>
<comment type="caution">
    <text evidence="3">The sequence shown here is derived from an EMBL/GenBank/DDBJ whole genome shotgun (WGS) entry which is preliminary data.</text>
</comment>
<dbReference type="EMBL" id="JANBVO010000020">
    <property type="protein sequence ID" value="KAJ9143039.1"/>
    <property type="molecule type" value="Genomic_DNA"/>
</dbReference>
<dbReference type="AlphaFoldDB" id="A0AA38VRV7"/>